<dbReference type="AlphaFoldDB" id="A0A366CW76"/>
<evidence type="ECO:0000313" key="2">
    <source>
        <dbReference type="Proteomes" id="UP000252586"/>
    </source>
</evidence>
<dbReference type="Proteomes" id="UP000252586">
    <property type="component" value="Unassembled WGS sequence"/>
</dbReference>
<dbReference type="RefSeq" id="WP_067507998.1">
    <property type="nucleotide sequence ID" value="NZ_QNRE01000025.1"/>
</dbReference>
<gene>
    <name evidence="1" type="ORF">DFR74_12546</name>
</gene>
<sequence>MPEIPPARITIDRYTASCLPEDHPEHRHFSILVMRRRRRDTTGYAVTDGTWWYGDTDGPAHTEPVLLAESTALTIAQARAPRVQVNGFTVADVLGGGNA</sequence>
<name>A0A366CW76_9NOCA</name>
<protein>
    <submittedName>
        <fullName evidence="1">Uncharacterized protein</fullName>
    </submittedName>
</protein>
<organism evidence="1 2">
    <name type="scientific">Nocardia puris</name>
    <dbReference type="NCBI Taxonomy" id="208602"/>
    <lineage>
        <taxon>Bacteria</taxon>
        <taxon>Bacillati</taxon>
        <taxon>Actinomycetota</taxon>
        <taxon>Actinomycetes</taxon>
        <taxon>Mycobacteriales</taxon>
        <taxon>Nocardiaceae</taxon>
        <taxon>Nocardia</taxon>
    </lineage>
</organism>
<dbReference type="STRING" id="1210090.GCA_001613185_02458"/>
<dbReference type="OrthoDB" id="4566460at2"/>
<accession>A0A366CW76</accession>
<reference evidence="1 2" key="1">
    <citation type="submission" date="2018-06" db="EMBL/GenBank/DDBJ databases">
        <title>Genomic Encyclopedia of Type Strains, Phase IV (KMG-IV): sequencing the most valuable type-strain genomes for metagenomic binning, comparative biology and taxonomic classification.</title>
        <authorList>
            <person name="Goeker M."/>
        </authorList>
    </citation>
    <scope>NUCLEOTIDE SEQUENCE [LARGE SCALE GENOMIC DNA]</scope>
    <source>
        <strain evidence="1 2">DSM 44599</strain>
    </source>
</reference>
<dbReference type="EMBL" id="QNRE01000025">
    <property type="protein sequence ID" value="RBO82091.1"/>
    <property type="molecule type" value="Genomic_DNA"/>
</dbReference>
<comment type="caution">
    <text evidence="1">The sequence shown here is derived from an EMBL/GenBank/DDBJ whole genome shotgun (WGS) entry which is preliminary data.</text>
</comment>
<keyword evidence="2" id="KW-1185">Reference proteome</keyword>
<evidence type="ECO:0000313" key="1">
    <source>
        <dbReference type="EMBL" id="RBO82091.1"/>
    </source>
</evidence>
<proteinExistence type="predicted"/>